<comment type="caution">
    <text evidence="3">The sequence shown here is derived from an EMBL/GenBank/DDBJ whole genome shotgun (WGS) entry which is preliminary data.</text>
</comment>
<gene>
    <name evidence="3" type="ORF">EAF64_02555</name>
</gene>
<evidence type="ECO:0000313" key="4">
    <source>
        <dbReference type="Proteomes" id="UP000289691"/>
    </source>
</evidence>
<evidence type="ECO:0000256" key="2">
    <source>
        <dbReference type="SAM" id="Phobius"/>
    </source>
</evidence>
<evidence type="ECO:0000256" key="1">
    <source>
        <dbReference type="SAM" id="Coils"/>
    </source>
</evidence>
<feature type="coiled-coil region" evidence="1">
    <location>
        <begin position="220"/>
        <end position="269"/>
    </location>
</feature>
<reference evidence="3 4" key="1">
    <citation type="submission" date="2019-01" db="EMBL/GenBank/DDBJ databases">
        <title>Halorientalis sp. F13-25 a new haloarchaeum isolated from hypersaline water.</title>
        <authorList>
            <person name="Ana D.-V."/>
            <person name="Cristina S.-P."/>
            <person name="Antonio V."/>
        </authorList>
    </citation>
    <scope>NUCLEOTIDE SEQUENCE [LARGE SCALE GENOMIC DNA]</scope>
    <source>
        <strain evidence="3 4">F13-25</strain>
    </source>
</reference>
<proteinExistence type="predicted"/>
<keyword evidence="1" id="KW-0175">Coiled coil</keyword>
<keyword evidence="4" id="KW-1185">Reference proteome</keyword>
<accession>A0A498L5J3</accession>
<keyword evidence="2" id="KW-0812">Transmembrane</keyword>
<organism evidence="3 4">
    <name type="scientific">Halorientalis pallida</name>
    <dbReference type="NCBI Taxonomy" id="2479928"/>
    <lineage>
        <taxon>Archaea</taxon>
        <taxon>Methanobacteriati</taxon>
        <taxon>Methanobacteriota</taxon>
        <taxon>Stenosarchaea group</taxon>
        <taxon>Halobacteria</taxon>
        <taxon>Halobacteriales</taxon>
        <taxon>Haloarculaceae</taxon>
        <taxon>Halorientalis</taxon>
    </lineage>
</organism>
<dbReference type="AlphaFoldDB" id="A0A498L5J3"/>
<name>A0A498L5J3_9EURY</name>
<evidence type="ECO:0000313" key="3">
    <source>
        <dbReference type="EMBL" id="RXK51532.1"/>
    </source>
</evidence>
<dbReference type="RefSeq" id="WP_129067395.1">
    <property type="nucleotide sequence ID" value="NZ_RDFA01000001.1"/>
</dbReference>
<dbReference type="Proteomes" id="UP000289691">
    <property type="component" value="Unassembled WGS sequence"/>
</dbReference>
<keyword evidence="2" id="KW-0472">Membrane</keyword>
<keyword evidence="2" id="KW-1133">Transmembrane helix</keyword>
<feature type="transmembrane region" description="Helical" evidence="2">
    <location>
        <begin position="12"/>
        <end position="33"/>
    </location>
</feature>
<sequence length="274" mass="31919">MAEFLGIEFPQLLIDVLFFAVGAVAGYLGRIGLIEYRMQREQTLTERQNQKEWQRDEVVVIITEGIDKMSSLLEDHQQSLNNPPQNTQRTSFPNLRWHDPSSDELQLGNQIVEGHVLIDIQQDREELPVKYEQYKNLCLEFIELYNGTQAGLEAYIESDFLDEFEEKIESIEGEQDMPFDEELQAYSHKLARRILSAFEDHAYGYTEINEDLLSLRDGPFADEVDRMEELLIEIEELNEELLAELSELREEYKSEYNILETELNEAKKGTTQGN</sequence>
<protein>
    <submittedName>
        <fullName evidence="3">Uncharacterized protein</fullName>
    </submittedName>
</protein>
<dbReference type="EMBL" id="RDFA01000001">
    <property type="protein sequence ID" value="RXK51532.1"/>
    <property type="molecule type" value="Genomic_DNA"/>
</dbReference>